<comment type="caution">
    <text evidence="2">The sequence shown here is derived from an EMBL/GenBank/DDBJ whole genome shotgun (WGS) entry which is preliminary data.</text>
</comment>
<sequence>MDELPLPPLDPKEPVPDATTKRTTTPAPTTSMRTTTTTTTTTTETTLPTTTGTPTASTKSPRLSMDEQPLVCTMGSRTNSVQMFPQDGLCEYLFFDSVDKDNRNPLALPNEWDIDLRVFLNAPSRYSTTAFGVGFAFEKAFSVYRQLGNTTPSLLQPFWRNDIFHFGILDTATRNPWRADVELALLVLKVCRNDSFLQASYSRSADAVLAVHESEPVLFAYDNELGLARKLCTVKAQRLSLRFGIAVYDLDYEDFSNFCGPLNKFGAFSRLHAIRSILNFYRTKFNRFADLRPCWQFVPRHALTEIE</sequence>
<feature type="region of interest" description="Disordered" evidence="1">
    <location>
        <begin position="1"/>
        <end position="63"/>
    </location>
</feature>
<feature type="compositionally biased region" description="Low complexity" evidence="1">
    <location>
        <begin position="21"/>
        <end position="58"/>
    </location>
</feature>
<dbReference type="EMBL" id="JARKHS020030788">
    <property type="protein sequence ID" value="KAK8761744.1"/>
    <property type="molecule type" value="Genomic_DNA"/>
</dbReference>
<proteinExistence type="predicted"/>
<protein>
    <submittedName>
        <fullName evidence="2">Uncharacterized protein</fullName>
    </submittedName>
</protein>
<evidence type="ECO:0000313" key="2">
    <source>
        <dbReference type="EMBL" id="KAK8761744.1"/>
    </source>
</evidence>
<dbReference type="AlphaFoldDB" id="A0AAQ4DH04"/>
<evidence type="ECO:0000313" key="3">
    <source>
        <dbReference type="Proteomes" id="UP001321473"/>
    </source>
</evidence>
<gene>
    <name evidence="2" type="ORF">V5799_026988</name>
</gene>
<dbReference type="Proteomes" id="UP001321473">
    <property type="component" value="Unassembled WGS sequence"/>
</dbReference>
<reference evidence="2 3" key="1">
    <citation type="journal article" date="2023" name="Arcadia Sci">
        <title>De novo assembly of a long-read Amblyomma americanum tick genome.</title>
        <authorList>
            <person name="Chou S."/>
            <person name="Poskanzer K.E."/>
            <person name="Rollins M."/>
            <person name="Thuy-Boun P.S."/>
        </authorList>
    </citation>
    <scope>NUCLEOTIDE SEQUENCE [LARGE SCALE GENOMIC DNA]</scope>
    <source>
        <strain evidence="2">F_SG_1</strain>
        <tissue evidence="2">Salivary glands</tissue>
    </source>
</reference>
<name>A0AAQ4DH04_AMBAM</name>
<accession>A0AAQ4DH04</accession>
<keyword evidence="3" id="KW-1185">Reference proteome</keyword>
<evidence type="ECO:0000256" key="1">
    <source>
        <dbReference type="SAM" id="MobiDB-lite"/>
    </source>
</evidence>
<organism evidence="2 3">
    <name type="scientific">Amblyomma americanum</name>
    <name type="common">Lone star tick</name>
    <dbReference type="NCBI Taxonomy" id="6943"/>
    <lineage>
        <taxon>Eukaryota</taxon>
        <taxon>Metazoa</taxon>
        <taxon>Ecdysozoa</taxon>
        <taxon>Arthropoda</taxon>
        <taxon>Chelicerata</taxon>
        <taxon>Arachnida</taxon>
        <taxon>Acari</taxon>
        <taxon>Parasitiformes</taxon>
        <taxon>Ixodida</taxon>
        <taxon>Ixodoidea</taxon>
        <taxon>Ixodidae</taxon>
        <taxon>Amblyomminae</taxon>
        <taxon>Amblyomma</taxon>
    </lineage>
</organism>